<evidence type="ECO:0000313" key="7">
    <source>
        <dbReference type="EMBL" id="MDN4598281.1"/>
    </source>
</evidence>
<proteinExistence type="predicted"/>
<dbReference type="GO" id="GO:0005524">
    <property type="term" value="F:ATP binding"/>
    <property type="evidence" value="ECO:0007669"/>
    <property type="project" value="UniProtKB-KW"/>
</dbReference>
<dbReference type="InterPro" id="IPR050482">
    <property type="entry name" value="Sensor_HK_TwoCompSys"/>
</dbReference>
<name>A0ABT8IZM8_9MICO</name>
<keyword evidence="5" id="KW-1133">Transmembrane helix</keyword>
<dbReference type="InterPro" id="IPR003594">
    <property type="entry name" value="HATPase_dom"/>
</dbReference>
<keyword evidence="1" id="KW-0808">Transferase</keyword>
<dbReference type="PANTHER" id="PTHR24421:SF61">
    <property type="entry name" value="OXYGEN SENSOR HISTIDINE KINASE NREB"/>
    <property type="match status" value="1"/>
</dbReference>
<keyword evidence="7" id="KW-0067">ATP-binding</keyword>
<evidence type="ECO:0000256" key="3">
    <source>
        <dbReference type="ARBA" id="ARBA00023012"/>
    </source>
</evidence>
<dbReference type="InterPro" id="IPR036890">
    <property type="entry name" value="HATPase_C_sf"/>
</dbReference>
<dbReference type="RefSeq" id="WP_301219631.1">
    <property type="nucleotide sequence ID" value="NZ_JAROCB010000004.1"/>
</dbReference>
<keyword evidence="5" id="KW-0812">Transmembrane</keyword>
<feature type="transmembrane region" description="Helical" evidence="5">
    <location>
        <begin position="104"/>
        <end position="122"/>
    </location>
</feature>
<dbReference type="Gene3D" id="3.30.565.10">
    <property type="entry name" value="Histidine kinase-like ATPase, C-terminal domain"/>
    <property type="match status" value="1"/>
</dbReference>
<evidence type="ECO:0000313" key="8">
    <source>
        <dbReference type="Proteomes" id="UP001174210"/>
    </source>
</evidence>
<evidence type="ECO:0000256" key="5">
    <source>
        <dbReference type="SAM" id="Phobius"/>
    </source>
</evidence>
<keyword evidence="3" id="KW-0902">Two-component regulatory system</keyword>
<comment type="caution">
    <text evidence="7">The sequence shown here is derived from an EMBL/GenBank/DDBJ whole genome shotgun (WGS) entry which is preliminary data.</text>
</comment>
<keyword evidence="8" id="KW-1185">Reference proteome</keyword>
<accession>A0ABT8IZM8</accession>
<gene>
    <name evidence="7" type="ORF">P5G59_14100</name>
</gene>
<dbReference type="CDD" id="cd16917">
    <property type="entry name" value="HATPase_UhpB-NarQ-NarX-like"/>
    <property type="match status" value="1"/>
</dbReference>
<feature type="transmembrane region" description="Helical" evidence="5">
    <location>
        <begin position="48"/>
        <end position="66"/>
    </location>
</feature>
<feature type="transmembrane region" description="Helical" evidence="5">
    <location>
        <begin position="73"/>
        <end position="92"/>
    </location>
</feature>
<feature type="domain" description="Histidine kinase/HSP90-like ATPase" evidence="6">
    <location>
        <begin position="313"/>
        <end position="402"/>
    </location>
</feature>
<keyword evidence="2" id="KW-0418">Kinase</keyword>
<keyword evidence="7" id="KW-0547">Nucleotide-binding</keyword>
<organism evidence="7 8">
    <name type="scientific">Leifsonia virtsii</name>
    <dbReference type="NCBI Taxonomy" id="3035915"/>
    <lineage>
        <taxon>Bacteria</taxon>
        <taxon>Bacillati</taxon>
        <taxon>Actinomycetota</taxon>
        <taxon>Actinomycetes</taxon>
        <taxon>Micrococcales</taxon>
        <taxon>Microbacteriaceae</taxon>
        <taxon>Leifsonia</taxon>
    </lineage>
</organism>
<protein>
    <submittedName>
        <fullName evidence="7">ATP-binding protein</fullName>
    </submittedName>
</protein>
<feature type="transmembrane region" description="Helical" evidence="5">
    <location>
        <begin position="129"/>
        <end position="148"/>
    </location>
</feature>
<dbReference type="EMBL" id="JAROCB010000004">
    <property type="protein sequence ID" value="MDN4598281.1"/>
    <property type="molecule type" value="Genomic_DNA"/>
</dbReference>
<evidence type="ECO:0000256" key="4">
    <source>
        <dbReference type="SAM" id="MobiDB-lite"/>
    </source>
</evidence>
<reference evidence="7" key="1">
    <citation type="submission" date="2023-03" db="EMBL/GenBank/DDBJ databases">
        <title>MT1 and MT2 Draft Genomes of Novel Species.</title>
        <authorList>
            <person name="Venkateswaran K."/>
        </authorList>
    </citation>
    <scope>NUCLEOTIDE SEQUENCE</scope>
    <source>
        <strain evidence="7">F6_8S_P_1A</strain>
    </source>
</reference>
<evidence type="ECO:0000259" key="6">
    <source>
        <dbReference type="Pfam" id="PF02518"/>
    </source>
</evidence>
<feature type="region of interest" description="Disordered" evidence="4">
    <location>
        <begin position="247"/>
        <end position="270"/>
    </location>
</feature>
<evidence type="ECO:0000256" key="1">
    <source>
        <dbReference type="ARBA" id="ARBA00022679"/>
    </source>
</evidence>
<sequence length="414" mass="42337">MSLGLPSHLARPANSRAIASAARWAGLVCLGGAVVNVATSSFGSHNVTSWLTLLFLIPMVVLLLMLARGRTVVLTLAYLLVGAVCTYFYVVALLTGTPSYRDTNLFVIALPVVAMTLVGGTGTGSLVGILWATLGFALAEAAVIVAAATAERTYIPDAISLGAYLLLVGVLAFDGLTRGTRSRAQTALHRAVRDARLVDIRRELTAASTAELHDTVLSELVAVSAARPGPLDPRLAGRIEADLRGLAVGVPGDDGPGSPEPASADEGTAASAADPWYDSDLHQAIEAARDEGLTVDVSGDRSAFTGLDEDVRRAVGLAVRQCLVNVMRHSGSPVAEVALSAGGGSVSVMVVDSGSGFPVTGPAADRLGLRQSVQDRIARVGGTVDIYSSTDIGTTVILTVPSASEHAAGGGPAA</sequence>
<dbReference type="Proteomes" id="UP001174210">
    <property type="component" value="Unassembled WGS sequence"/>
</dbReference>
<dbReference type="PANTHER" id="PTHR24421">
    <property type="entry name" value="NITRATE/NITRITE SENSOR PROTEIN NARX-RELATED"/>
    <property type="match status" value="1"/>
</dbReference>
<keyword evidence="5" id="KW-0472">Membrane</keyword>
<dbReference type="SUPFAM" id="SSF55874">
    <property type="entry name" value="ATPase domain of HSP90 chaperone/DNA topoisomerase II/histidine kinase"/>
    <property type="match status" value="1"/>
</dbReference>
<feature type="transmembrane region" description="Helical" evidence="5">
    <location>
        <begin position="154"/>
        <end position="173"/>
    </location>
</feature>
<feature type="transmembrane region" description="Helical" evidence="5">
    <location>
        <begin position="21"/>
        <end position="42"/>
    </location>
</feature>
<evidence type="ECO:0000256" key="2">
    <source>
        <dbReference type="ARBA" id="ARBA00022777"/>
    </source>
</evidence>
<dbReference type="Pfam" id="PF02518">
    <property type="entry name" value="HATPase_c"/>
    <property type="match status" value="1"/>
</dbReference>